<protein>
    <recommendedName>
        <fullName evidence="1">Sdz-33 F-box domain-containing protein</fullName>
    </recommendedName>
</protein>
<gene>
    <name evidence="2" type="ORF">CAEBREN_22053</name>
</gene>
<sequence>MDLIPLTKNLNLKRGKLTVLTEEVDDELCRFIFNECKDFKRLWLYCETSPDFEISPEQIGIIRNDQFVIDNPWFSMNHVLHCCMNCKKLDLSSLIFSVTEGNTFLRNWIQGSEVGFMHCGISGEVNMEALLEGITSIREPEVMTSLNGIGWTPYSDCFIIEQSNGVKGVVFVCWNNLFVLSTVFELDNGEKYGKLREFDVIEVDDESADGDVFMDEE</sequence>
<dbReference type="OrthoDB" id="10673565at2759"/>
<organism evidence="3">
    <name type="scientific">Caenorhabditis brenneri</name>
    <name type="common">Nematode worm</name>
    <dbReference type="NCBI Taxonomy" id="135651"/>
    <lineage>
        <taxon>Eukaryota</taxon>
        <taxon>Metazoa</taxon>
        <taxon>Ecdysozoa</taxon>
        <taxon>Nematoda</taxon>
        <taxon>Chromadorea</taxon>
        <taxon>Rhabditida</taxon>
        <taxon>Rhabditina</taxon>
        <taxon>Rhabditomorpha</taxon>
        <taxon>Rhabditoidea</taxon>
        <taxon>Rhabditidae</taxon>
        <taxon>Peloderinae</taxon>
        <taxon>Caenorhabditis</taxon>
    </lineage>
</organism>
<reference evidence="3" key="1">
    <citation type="submission" date="2011-07" db="EMBL/GenBank/DDBJ databases">
        <authorList>
            <consortium name="Caenorhabditis brenneri Sequencing and Analysis Consortium"/>
            <person name="Wilson R.K."/>
        </authorList>
    </citation>
    <scope>NUCLEOTIDE SEQUENCE [LARGE SCALE GENOMIC DNA]</scope>
    <source>
        <strain evidence="3">PB2801</strain>
    </source>
</reference>
<dbReference type="PANTHER" id="PTHR21503">
    <property type="entry name" value="F-BOX-CONTAINING HYPOTHETICAL PROTEIN C.ELEGANS"/>
    <property type="match status" value="1"/>
</dbReference>
<evidence type="ECO:0000313" key="2">
    <source>
        <dbReference type="EMBL" id="EGT58398.1"/>
    </source>
</evidence>
<evidence type="ECO:0000313" key="3">
    <source>
        <dbReference type="Proteomes" id="UP000008068"/>
    </source>
</evidence>
<dbReference type="PANTHER" id="PTHR21503:SF52">
    <property type="entry name" value="F-BOX DOMAIN-CONTAINING PROTEIN"/>
    <property type="match status" value="1"/>
</dbReference>
<dbReference type="InParanoid" id="G0NDK9"/>
<dbReference type="AlphaFoldDB" id="G0NDK9"/>
<proteinExistence type="predicted"/>
<dbReference type="InterPro" id="IPR012885">
    <property type="entry name" value="F-box_Sdz-33"/>
</dbReference>
<feature type="domain" description="Sdz-33 F-box" evidence="1">
    <location>
        <begin position="59"/>
        <end position="112"/>
    </location>
</feature>
<evidence type="ECO:0000259" key="1">
    <source>
        <dbReference type="Pfam" id="PF07735"/>
    </source>
</evidence>
<name>G0NDK9_CAEBE</name>
<accession>G0NDK9</accession>
<keyword evidence="3" id="KW-1185">Reference proteome</keyword>
<dbReference type="EMBL" id="GL379868">
    <property type="protein sequence ID" value="EGT58398.1"/>
    <property type="molecule type" value="Genomic_DNA"/>
</dbReference>
<dbReference type="HOGENOM" id="CLU_1273264_0_0_1"/>
<dbReference type="Pfam" id="PF07735">
    <property type="entry name" value="FBA_2"/>
    <property type="match status" value="1"/>
</dbReference>
<dbReference type="Proteomes" id="UP000008068">
    <property type="component" value="Unassembled WGS sequence"/>
</dbReference>